<gene>
    <name evidence="2" type="ORF">G4V63_14720</name>
</gene>
<dbReference type="InterPro" id="IPR021937">
    <property type="entry name" value="DUF3551"/>
</dbReference>
<accession>A0A7C9RG06</accession>
<dbReference type="Pfam" id="PF12071">
    <property type="entry name" value="DUF3551"/>
    <property type="match status" value="1"/>
</dbReference>
<feature type="signal peptide" evidence="1">
    <location>
        <begin position="1"/>
        <end position="26"/>
    </location>
</feature>
<comment type="caution">
    <text evidence="2">The sequence shown here is derived from an EMBL/GenBank/DDBJ whole genome shotgun (WGS) entry which is preliminary data.</text>
</comment>
<name>A0A7C9RG06_9BRAD</name>
<reference evidence="2" key="1">
    <citation type="submission" date="2020-02" db="EMBL/GenBank/DDBJ databases">
        <title>Draft genome sequence of Candidatus Afipia apatlaquensis IBT-C3, a potential strain for decolorization of textile dyes.</title>
        <authorList>
            <person name="Sanchez-Reyes A."/>
            <person name="Breton-Deval L."/>
            <person name="Mangelson H."/>
            <person name="Sanchez-Flores A."/>
        </authorList>
    </citation>
    <scope>NUCLEOTIDE SEQUENCE [LARGE SCALE GENOMIC DNA]</scope>
    <source>
        <strain evidence="2">IBT-C3</strain>
    </source>
</reference>
<evidence type="ECO:0000256" key="1">
    <source>
        <dbReference type="SAM" id="SignalP"/>
    </source>
</evidence>
<proteinExistence type="predicted"/>
<evidence type="ECO:0000313" key="2">
    <source>
        <dbReference type="EMBL" id="NGX96419.1"/>
    </source>
</evidence>
<sequence>MNRQKIILAAVALAALSAFGAAPATAKDYPFCRNTGGGPGDCRYDTLEQCQIAVSETGSYCQPNYWLSQTGQGIQQPRPRRTPRS</sequence>
<dbReference type="Proteomes" id="UP000480266">
    <property type="component" value="Unassembled WGS sequence"/>
</dbReference>
<dbReference type="EMBL" id="JAAMRR010000753">
    <property type="protein sequence ID" value="NGX96419.1"/>
    <property type="molecule type" value="Genomic_DNA"/>
</dbReference>
<dbReference type="AlphaFoldDB" id="A0A7C9RG06"/>
<keyword evidence="1" id="KW-0732">Signal</keyword>
<evidence type="ECO:0000313" key="3">
    <source>
        <dbReference type="Proteomes" id="UP000480266"/>
    </source>
</evidence>
<protein>
    <submittedName>
        <fullName evidence="2">DUF3551 domain-containing protein</fullName>
    </submittedName>
</protein>
<organism evidence="2 3">
    <name type="scientific">Candidatus Afipia apatlaquensis</name>
    <dbReference type="NCBI Taxonomy" id="2712852"/>
    <lineage>
        <taxon>Bacteria</taxon>
        <taxon>Pseudomonadati</taxon>
        <taxon>Pseudomonadota</taxon>
        <taxon>Alphaproteobacteria</taxon>
        <taxon>Hyphomicrobiales</taxon>
        <taxon>Nitrobacteraceae</taxon>
        <taxon>Afipia</taxon>
    </lineage>
</organism>
<keyword evidence="3" id="KW-1185">Reference proteome</keyword>
<feature type="chain" id="PRO_5028917073" evidence="1">
    <location>
        <begin position="27"/>
        <end position="85"/>
    </location>
</feature>